<sequence length="75" mass="8259">MNGPPLQTTTNGQHLLPATTNYQLPTPITNNNNSNNNNNIDAPNPPYLEMQMPTDPYALDAKQNPPSNDMMIHSV</sequence>
<dbReference type="Proteomes" id="UP000277580">
    <property type="component" value="Unassembled WGS sequence"/>
</dbReference>
<feature type="compositionally biased region" description="Polar residues" evidence="1">
    <location>
        <begin position="1"/>
        <end position="29"/>
    </location>
</feature>
<dbReference type="EMBL" id="ML119106">
    <property type="protein sequence ID" value="RPB17187.1"/>
    <property type="molecule type" value="Genomic_DNA"/>
</dbReference>
<feature type="compositionally biased region" description="Low complexity" evidence="1">
    <location>
        <begin position="30"/>
        <end position="39"/>
    </location>
</feature>
<accession>A0A3N4L2W2</accession>
<gene>
    <name evidence="2" type="ORF">P167DRAFT_120194</name>
</gene>
<keyword evidence="3" id="KW-1185">Reference proteome</keyword>
<name>A0A3N4L2W2_9PEZI</name>
<dbReference type="InParanoid" id="A0A3N4L2W2"/>
<evidence type="ECO:0000313" key="3">
    <source>
        <dbReference type="Proteomes" id="UP000277580"/>
    </source>
</evidence>
<reference evidence="2 3" key="1">
    <citation type="journal article" date="2018" name="Nat. Ecol. Evol.">
        <title>Pezizomycetes genomes reveal the molecular basis of ectomycorrhizal truffle lifestyle.</title>
        <authorList>
            <person name="Murat C."/>
            <person name="Payen T."/>
            <person name="Noel B."/>
            <person name="Kuo A."/>
            <person name="Morin E."/>
            <person name="Chen J."/>
            <person name="Kohler A."/>
            <person name="Krizsan K."/>
            <person name="Balestrini R."/>
            <person name="Da Silva C."/>
            <person name="Montanini B."/>
            <person name="Hainaut M."/>
            <person name="Levati E."/>
            <person name="Barry K.W."/>
            <person name="Belfiori B."/>
            <person name="Cichocki N."/>
            <person name="Clum A."/>
            <person name="Dockter R.B."/>
            <person name="Fauchery L."/>
            <person name="Guy J."/>
            <person name="Iotti M."/>
            <person name="Le Tacon F."/>
            <person name="Lindquist E.A."/>
            <person name="Lipzen A."/>
            <person name="Malagnac F."/>
            <person name="Mello A."/>
            <person name="Molinier V."/>
            <person name="Miyauchi S."/>
            <person name="Poulain J."/>
            <person name="Riccioni C."/>
            <person name="Rubini A."/>
            <person name="Sitrit Y."/>
            <person name="Splivallo R."/>
            <person name="Traeger S."/>
            <person name="Wang M."/>
            <person name="Zifcakova L."/>
            <person name="Wipf D."/>
            <person name="Zambonelli A."/>
            <person name="Paolocci F."/>
            <person name="Nowrousian M."/>
            <person name="Ottonello S."/>
            <person name="Baldrian P."/>
            <person name="Spatafora J.W."/>
            <person name="Henrissat B."/>
            <person name="Nagy L.G."/>
            <person name="Aury J.M."/>
            <person name="Wincker P."/>
            <person name="Grigoriev I.V."/>
            <person name="Bonfante P."/>
            <person name="Martin F.M."/>
        </authorList>
    </citation>
    <scope>NUCLEOTIDE SEQUENCE [LARGE SCALE GENOMIC DNA]</scope>
    <source>
        <strain evidence="2 3">CCBAS932</strain>
    </source>
</reference>
<protein>
    <submittedName>
        <fullName evidence="2">Uncharacterized protein</fullName>
    </submittedName>
</protein>
<feature type="region of interest" description="Disordered" evidence="1">
    <location>
        <begin position="1"/>
        <end position="52"/>
    </location>
</feature>
<organism evidence="2 3">
    <name type="scientific">Morchella conica CCBAS932</name>
    <dbReference type="NCBI Taxonomy" id="1392247"/>
    <lineage>
        <taxon>Eukaryota</taxon>
        <taxon>Fungi</taxon>
        <taxon>Dikarya</taxon>
        <taxon>Ascomycota</taxon>
        <taxon>Pezizomycotina</taxon>
        <taxon>Pezizomycetes</taxon>
        <taxon>Pezizales</taxon>
        <taxon>Morchellaceae</taxon>
        <taxon>Morchella</taxon>
    </lineage>
</organism>
<evidence type="ECO:0000256" key="1">
    <source>
        <dbReference type="SAM" id="MobiDB-lite"/>
    </source>
</evidence>
<proteinExistence type="predicted"/>
<dbReference type="AlphaFoldDB" id="A0A3N4L2W2"/>
<evidence type="ECO:0000313" key="2">
    <source>
        <dbReference type="EMBL" id="RPB17187.1"/>
    </source>
</evidence>